<protein>
    <submittedName>
        <fullName evidence="1">Uncharacterized protein</fullName>
    </submittedName>
</protein>
<proteinExistence type="predicted"/>
<evidence type="ECO:0000313" key="2">
    <source>
        <dbReference type="Proteomes" id="UP001500620"/>
    </source>
</evidence>
<name>A0ABP8DRE5_9ACTN</name>
<comment type="caution">
    <text evidence="1">The sequence shown here is derived from an EMBL/GenBank/DDBJ whole genome shotgun (WGS) entry which is preliminary data.</text>
</comment>
<organism evidence="1 2">
    <name type="scientific">Dactylosporangium darangshiense</name>
    <dbReference type="NCBI Taxonomy" id="579108"/>
    <lineage>
        <taxon>Bacteria</taxon>
        <taxon>Bacillati</taxon>
        <taxon>Actinomycetota</taxon>
        <taxon>Actinomycetes</taxon>
        <taxon>Micromonosporales</taxon>
        <taxon>Micromonosporaceae</taxon>
        <taxon>Dactylosporangium</taxon>
    </lineage>
</organism>
<gene>
    <name evidence="1" type="ORF">GCM10022255_098250</name>
</gene>
<sequence length="74" mass="7903">MLKPPAWTANLPPDTPWFEADLQVSGPGLTPQEFVDLINGILMEIENRTRGATAHASANWSAAPGCGDIKSLNT</sequence>
<accession>A0ABP8DRE5</accession>
<reference evidence="2" key="1">
    <citation type="journal article" date="2019" name="Int. J. Syst. Evol. Microbiol.">
        <title>The Global Catalogue of Microorganisms (GCM) 10K type strain sequencing project: providing services to taxonomists for standard genome sequencing and annotation.</title>
        <authorList>
            <consortium name="The Broad Institute Genomics Platform"/>
            <consortium name="The Broad Institute Genome Sequencing Center for Infectious Disease"/>
            <person name="Wu L."/>
            <person name="Ma J."/>
        </authorList>
    </citation>
    <scope>NUCLEOTIDE SEQUENCE [LARGE SCALE GENOMIC DNA]</scope>
    <source>
        <strain evidence="2">JCM 17441</strain>
    </source>
</reference>
<dbReference type="EMBL" id="BAABAT010000051">
    <property type="protein sequence ID" value="GAA4262262.1"/>
    <property type="molecule type" value="Genomic_DNA"/>
</dbReference>
<evidence type="ECO:0000313" key="1">
    <source>
        <dbReference type="EMBL" id="GAA4262262.1"/>
    </source>
</evidence>
<keyword evidence="2" id="KW-1185">Reference proteome</keyword>
<dbReference type="Proteomes" id="UP001500620">
    <property type="component" value="Unassembled WGS sequence"/>
</dbReference>